<evidence type="ECO:0000313" key="2">
    <source>
        <dbReference type="EMBL" id="GAA0222378.1"/>
    </source>
</evidence>
<dbReference type="Proteomes" id="UP001500967">
    <property type="component" value="Unassembled WGS sequence"/>
</dbReference>
<dbReference type="PROSITE" id="PS51819">
    <property type="entry name" value="VOC"/>
    <property type="match status" value="1"/>
</dbReference>
<dbReference type="Gene3D" id="3.10.180.10">
    <property type="entry name" value="2,3-Dihydroxybiphenyl 1,2-Dioxygenase, domain 1"/>
    <property type="match status" value="1"/>
</dbReference>
<accession>A0ABP3D3H6</accession>
<dbReference type="EMBL" id="BAAAGX010000003">
    <property type="protein sequence ID" value="GAA0222378.1"/>
    <property type="molecule type" value="Genomic_DNA"/>
</dbReference>
<feature type="domain" description="VOC" evidence="1">
    <location>
        <begin position="4"/>
        <end position="140"/>
    </location>
</feature>
<dbReference type="Pfam" id="PF00903">
    <property type="entry name" value="Glyoxalase"/>
    <property type="match status" value="1"/>
</dbReference>
<evidence type="ECO:0000313" key="3">
    <source>
        <dbReference type="Proteomes" id="UP001500967"/>
    </source>
</evidence>
<evidence type="ECO:0000259" key="1">
    <source>
        <dbReference type="PROSITE" id="PS51819"/>
    </source>
</evidence>
<dbReference type="InterPro" id="IPR029068">
    <property type="entry name" value="Glyas_Bleomycin-R_OHBP_Dase"/>
</dbReference>
<keyword evidence="3" id="KW-1185">Reference proteome</keyword>
<dbReference type="SUPFAM" id="SSF54593">
    <property type="entry name" value="Glyoxalase/Bleomycin resistance protein/Dihydroxybiphenyl dioxygenase"/>
    <property type="match status" value="1"/>
</dbReference>
<dbReference type="RefSeq" id="WP_344647018.1">
    <property type="nucleotide sequence ID" value="NZ_BAAAGX010000003.1"/>
</dbReference>
<name>A0ABP3D3H6_9ACTN</name>
<comment type="caution">
    <text evidence="2">The sequence shown here is derived from an EMBL/GenBank/DDBJ whole genome shotgun (WGS) entry which is preliminary data.</text>
</comment>
<organism evidence="2 3">
    <name type="scientific">Cryptosporangium japonicum</name>
    <dbReference type="NCBI Taxonomy" id="80872"/>
    <lineage>
        <taxon>Bacteria</taxon>
        <taxon>Bacillati</taxon>
        <taxon>Actinomycetota</taxon>
        <taxon>Actinomycetes</taxon>
        <taxon>Cryptosporangiales</taxon>
        <taxon>Cryptosporangiaceae</taxon>
        <taxon>Cryptosporangium</taxon>
    </lineage>
</organism>
<sequence>MDFAIEVVVLPVSDVDRAKDFYTRLGFREDVDHRGPDGFRVVHVTPPGSATSLVIGSGITDEPPGASQAVHLVVDDVVAARAELEARGARPSEVFHDAGGVFHHAGVVGRVPGPHPDRQSYGSFLTFTDPDGNLFVVQEVTTRRPGRVDRVVYRSVDEVEKALVDAARAHGEHEKEIGRADENWPAWYAAFLARAAGLGA</sequence>
<proteinExistence type="predicted"/>
<reference evidence="3" key="1">
    <citation type="journal article" date="2019" name="Int. J. Syst. Evol. Microbiol.">
        <title>The Global Catalogue of Microorganisms (GCM) 10K type strain sequencing project: providing services to taxonomists for standard genome sequencing and annotation.</title>
        <authorList>
            <consortium name="The Broad Institute Genomics Platform"/>
            <consortium name="The Broad Institute Genome Sequencing Center for Infectious Disease"/>
            <person name="Wu L."/>
            <person name="Ma J."/>
        </authorList>
    </citation>
    <scope>NUCLEOTIDE SEQUENCE [LARGE SCALE GENOMIC DNA]</scope>
    <source>
        <strain evidence="3">JCM 10425</strain>
    </source>
</reference>
<gene>
    <name evidence="2" type="ORF">GCM10009539_04470</name>
</gene>
<protein>
    <submittedName>
        <fullName evidence="2">Glyoxalase</fullName>
    </submittedName>
</protein>
<dbReference type="InterPro" id="IPR037523">
    <property type="entry name" value="VOC_core"/>
</dbReference>
<dbReference type="InterPro" id="IPR004360">
    <property type="entry name" value="Glyas_Fos-R_dOase_dom"/>
</dbReference>